<evidence type="ECO:0000313" key="3">
    <source>
        <dbReference type="Proteomes" id="UP001222932"/>
    </source>
</evidence>
<keyword evidence="3" id="KW-1185">Reference proteome</keyword>
<comment type="caution">
    <text evidence="2">The sequence shown here is derived from an EMBL/GenBank/DDBJ whole genome shotgun (WGS) entry which is preliminary data.</text>
</comment>
<dbReference type="Proteomes" id="UP001222932">
    <property type="component" value="Unassembled WGS sequence"/>
</dbReference>
<feature type="compositionally biased region" description="Basic and acidic residues" evidence="1">
    <location>
        <begin position="100"/>
        <end position="113"/>
    </location>
</feature>
<protein>
    <submittedName>
        <fullName evidence="2">Uncharacterized protein</fullName>
    </submittedName>
</protein>
<dbReference type="EMBL" id="BTCM01000001">
    <property type="protein sequence ID" value="GMK54492.1"/>
    <property type="molecule type" value="Genomic_DNA"/>
</dbReference>
<organism evidence="2 3">
    <name type="scientific">Cutaneotrichosporon spelunceum</name>
    <dbReference type="NCBI Taxonomy" id="1672016"/>
    <lineage>
        <taxon>Eukaryota</taxon>
        <taxon>Fungi</taxon>
        <taxon>Dikarya</taxon>
        <taxon>Basidiomycota</taxon>
        <taxon>Agaricomycotina</taxon>
        <taxon>Tremellomycetes</taxon>
        <taxon>Trichosporonales</taxon>
        <taxon>Trichosporonaceae</taxon>
        <taxon>Cutaneotrichosporon</taxon>
    </lineage>
</organism>
<proteinExistence type="predicted"/>
<dbReference type="AlphaFoldDB" id="A0AAD3TQ59"/>
<reference evidence="2" key="2">
    <citation type="submission" date="2023-06" db="EMBL/GenBank/DDBJ databases">
        <authorList>
            <person name="Kobayashi Y."/>
            <person name="Kayamori A."/>
            <person name="Aoki K."/>
            <person name="Shiwa Y."/>
            <person name="Fujita N."/>
            <person name="Sugita T."/>
            <person name="Iwasaki W."/>
            <person name="Tanaka N."/>
            <person name="Takashima M."/>
        </authorList>
    </citation>
    <scope>NUCLEOTIDE SEQUENCE</scope>
    <source>
        <strain evidence="2">HIS016</strain>
    </source>
</reference>
<reference evidence="2" key="1">
    <citation type="journal article" date="2023" name="BMC Genomics">
        <title>Chromosome-level genome assemblies of Cutaneotrichosporon spp. (Trichosporonales, Basidiomycota) reveal imbalanced evolution between nucleotide sequences and chromosome synteny.</title>
        <authorList>
            <person name="Kobayashi Y."/>
            <person name="Kayamori A."/>
            <person name="Aoki K."/>
            <person name="Shiwa Y."/>
            <person name="Matsutani M."/>
            <person name="Fujita N."/>
            <person name="Sugita T."/>
            <person name="Iwasaki W."/>
            <person name="Tanaka N."/>
            <person name="Takashima M."/>
        </authorList>
    </citation>
    <scope>NUCLEOTIDE SEQUENCE</scope>
    <source>
        <strain evidence="2">HIS016</strain>
    </source>
</reference>
<name>A0AAD3TQ59_9TREE</name>
<feature type="compositionally biased region" description="Pro residues" evidence="1">
    <location>
        <begin position="88"/>
        <end position="99"/>
    </location>
</feature>
<evidence type="ECO:0000313" key="2">
    <source>
        <dbReference type="EMBL" id="GMK54492.1"/>
    </source>
</evidence>
<evidence type="ECO:0000256" key="1">
    <source>
        <dbReference type="SAM" id="MobiDB-lite"/>
    </source>
</evidence>
<gene>
    <name evidence="2" type="ORF">CspeluHIS016_0110780</name>
</gene>
<sequence length="388" mass="41403">MPKHALTFKHLVGTASALPAPPDSQSVNDLLARSRASHASRPTKEAPPHLVWTPSAGSGPDSVGVHPAELLRREQLAHAHAARRVAGPAPPRSWRPRSKAPPEPECGRSRAASEAELAAAEAFLGHALPERSGAPSLVDTCVRLTLQLLRDDSVVWDDEGPVTMGDAVRAGVPELDLHLRGALLAASARLPPGSPMRLADCDIRVLLEDEGRATEVEEGEDEWDTEAARPTLHHLPLMTHPAPLRLLRDVPRFTALTLMSLNLGFCALPPLERLVAVLPSGLRALGLAGVQVAPKTSSEWERGLGALGRKMIVLQTLDVSYSAIGARATVVALFPVRTSGPQHLPSLRVLGLRGDDTGGDEDGVAARRKVLRATVIEGAGHWVDVRFE</sequence>
<feature type="region of interest" description="Disordered" evidence="1">
    <location>
        <begin position="15"/>
        <end position="65"/>
    </location>
</feature>
<feature type="region of interest" description="Disordered" evidence="1">
    <location>
        <begin position="78"/>
        <end position="113"/>
    </location>
</feature>
<accession>A0AAD3TQ59</accession>